<accession>A0AAP0IHX8</accession>
<comment type="caution">
    <text evidence="1">The sequence shown here is derived from an EMBL/GenBank/DDBJ whole genome shotgun (WGS) entry which is preliminary data.</text>
</comment>
<reference evidence="1 2" key="1">
    <citation type="submission" date="2024-01" db="EMBL/GenBank/DDBJ databases">
        <title>Genome assemblies of Stephania.</title>
        <authorList>
            <person name="Yang L."/>
        </authorList>
    </citation>
    <scope>NUCLEOTIDE SEQUENCE [LARGE SCALE GENOMIC DNA]</scope>
    <source>
        <strain evidence="1">QJT</strain>
        <tissue evidence="1">Leaf</tissue>
    </source>
</reference>
<gene>
    <name evidence="1" type="ORF">Sjap_014783</name>
</gene>
<organism evidence="1 2">
    <name type="scientific">Stephania japonica</name>
    <dbReference type="NCBI Taxonomy" id="461633"/>
    <lineage>
        <taxon>Eukaryota</taxon>
        <taxon>Viridiplantae</taxon>
        <taxon>Streptophyta</taxon>
        <taxon>Embryophyta</taxon>
        <taxon>Tracheophyta</taxon>
        <taxon>Spermatophyta</taxon>
        <taxon>Magnoliopsida</taxon>
        <taxon>Ranunculales</taxon>
        <taxon>Menispermaceae</taxon>
        <taxon>Menispermoideae</taxon>
        <taxon>Cissampelideae</taxon>
        <taxon>Stephania</taxon>
    </lineage>
</organism>
<keyword evidence="2" id="KW-1185">Reference proteome</keyword>
<evidence type="ECO:0000313" key="2">
    <source>
        <dbReference type="Proteomes" id="UP001417504"/>
    </source>
</evidence>
<proteinExistence type="predicted"/>
<dbReference type="Proteomes" id="UP001417504">
    <property type="component" value="Unassembled WGS sequence"/>
</dbReference>
<dbReference type="AlphaFoldDB" id="A0AAP0IHX8"/>
<name>A0AAP0IHX8_9MAGN</name>
<sequence>MERPMFSIEQTSYSYQSSLTEMTCPQPLLLPLGEPLLLTLPTYAPTLVSSSHLWRIRWSDDDVGFPNPRAEITQKLLKMDEVNPSFLYA</sequence>
<evidence type="ECO:0000313" key="1">
    <source>
        <dbReference type="EMBL" id="KAK9115836.1"/>
    </source>
</evidence>
<protein>
    <submittedName>
        <fullName evidence="1">Uncharacterized protein</fullName>
    </submittedName>
</protein>
<dbReference type="EMBL" id="JBBNAE010000006">
    <property type="protein sequence ID" value="KAK9115836.1"/>
    <property type="molecule type" value="Genomic_DNA"/>
</dbReference>